<dbReference type="GO" id="GO:0003676">
    <property type="term" value="F:nucleic acid binding"/>
    <property type="evidence" value="ECO:0007669"/>
    <property type="project" value="InterPro"/>
</dbReference>
<dbReference type="EC" id="2.1.1.72" evidence="1"/>
<dbReference type="PRINTS" id="PR00507">
    <property type="entry name" value="N12N6MTFRASE"/>
</dbReference>
<proteinExistence type="predicted"/>
<dbReference type="EMBL" id="LSRP01000078">
    <property type="protein sequence ID" value="OJF98054.1"/>
    <property type="molecule type" value="Genomic_DNA"/>
</dbReference>
<dbReference type="GO" id="GO:0006304">
    <property type="term" value="P:DNA modification"/>
    <property type="evidence" value="ECO:0007669"/>
    <property type="project" value="InterPro"/>
</dbReference>
<dbReference type="AlphaFoldDB" id="A0A657LTN1"/>
<protein>
    <recommendedName>
        <fullName evidence="1">site-specific DNA-methyltransferase (adenine-specific)</fullName>
        <ecNumber evidence="1">2.1.1.72</ecNumber>
    </recommendedName>
</protein>
<dbReference type="Gene3D" id="3.40.50.150">
    <property type="entry name" value="Vaccinia Virus protein VP39"/>
    <property type="match status" value="1"/>
</dbReference>
<evidence type="ECO:0000256" key="1">
    <source>
        <dbReference type="ARBA" id="ARBA00011900"/>
    </source>
</evidence>
<dbReference type="InterPro" id="IPR041635">
    <property type="entry name" value="Type_ISP_LLaBIII_C"/>
</dbReference>
<dbReference type="Pfam" id="PF07669">
    <property type="entry name" value="Eco57I"/>
    <property type="match status" value="1"/>
</dbReference>
<dbReference type="Pfam" id="PF18135">
    <property type="entry name" value="Type_ISP_C"/>
    <property type="match status" value="1"/>
</dbReference>
<keyword evidence="10" id="KW-1185">Reference proteome</keyword>
<evidence type="ECO:0000256" key="3">
    <source>
        <dbReference type="ARBA" id="ARBA00022679"/>
    </source>
</evidence>
<dbReference type="GO" id="GO:0032259">
    <property type="term" value="P:methylation"/>
    <property type="evidence" value="ECO:0007669"/>
    <property type="project" value="UniProtKB-KW"/>
</dbReference>
<feature type="domain" description="Type II methyltransferase M.TaqI-like" evidence="6">
    <location>
        <begin position="439"/>
        <end position="547"/>
    </location>
</feature>
<evidence type="ECO:0000259" key="7">
    <source>
        <dbReference type="Pfam" id="PF18135"/>
    </source>
</evidence>
<organism evidence="9 10">
    <name type="scientific">Pararhizobium antarcticum</name>
    <dbReference type="NCBI Taxonomy" id="1798805"/>
    <lineage>
        <taxon>Bacteria</taxon>
        <taxon>Pseudomonadati</taxon>
        <taxon>Pseudomonadota</taxon>
        <taxon>Alphaproteobacteria</taxon>
        <taxon>Hyphomicrobiales</taxon>
        <taxon>Rhizobiaceae</taxon>
        <taxon>Rhizobium/Agrobacterium group</taxon>
        <taxon>Pararhizobium</taxon>
    </lineage>
</organism>
<feature type="domain" description="Type ISP restriction-modification enzyme LLaBIII C-terminal specificity" evidence="7">
    <location>
        <begin position="656"/>
        <end position="1064"/>
    </location>
</feature>
<dbReference type="OrthoDB" id="5194627at2"/>
<dbReference type="InterPro" id="IPR029063">
    <property type="entry name" value="SAM-dependent_MTases_sf"/>
</dbReference>
<evidence type="ECO:0000313" key="9">
    <source>
        <dbReference type="EMBL" id="OJF98054.1"/>
    </source>
</evidence>
<keyword evidence="3 9" id="KW-0808">Transferase</keyword>
<dbReference type="Proteomes" id="UP000182661">
    <property type="component" value="Unassembled WGS sequence"/>
</dbReference>
<feature type="domain" description="Type ISP restriction-modification enzyme coupler" evidence="8">
    <location>
        <begin position="154"/>
        <end position="275"/>
    </location>
</feature>
<evidence type="ECO:0000259" key="6">
    <source>
        <dbReference type="Pfam" id="PF07669"/>
    </source>
</evidence>
<dbReference type="InterPro" id="IPR053980">
    <property type="entry name" value="ISP_coupler"/>
</dbReference>
<dbReference type="RefSeq" id="WP_083531137.1">
    <property type="nucleotide sequence ID" value="NZ_LSRP01000078.1"/>
</dbReference>
<dbReference type="GO" id="GO:0009007">
    <property type="term" value="F:site-specific DNA-methyltransferase (adenine-specific) activity"/>
    <property type="evidence" value="ECO:0007669"/>
    <property type="project" value="UniProtKB-EC"/>
</dbReference>
<evidence type="ECO:0000256" key="5">
    <source>
        <dbReference type="ARBA" id="ARBA00047942"/>
    </source>
</evidence>
<comment type="caution">
    <text evidence="9">The sequence shown here is derived from an EMBL/GenBank/DDBJ whole genome shotgun (WGS) entry which is preliminary data.</text>
</comment>
<keyword evidence="2 9" id="KW-0489">Methyltransferase</keyword>
<sequence length="1087" mass="124248">MSQILINQYLNDLERYKKFSGSVTEGVISEAFKDLLKAWSRSSNLHFINQYEFQSTQKNRIRPDGTILHDLRVPLGYWEAKDTSDDLDAEIAKKLAKGYPQDNIIFEDSRVAVLIQNRQEVMRCPMTEPALLKLLNLFFSYERAEIRDFRKAVEQFKADIPAVLKALRDKIDTAYADNPAFQTAANRFLQHARDTINPSVGEADVREMLIQHILTEEIFAHVFDQGDFHRENNIAKELYSLESKFFTGQVKRETLKGLETYYATIRANAALITSHSEKQAFLKVIYENFYKVYDKKKADRLGVVYTPNEIVKFMIEGADWLCEKHFGKNLIDEHVEILDPATGTGTFICELMEHFRGNPQKLAHKYKNELHANEVAILPYYVANLNIEATYAAISGQFAEYPNLCFVDTLDNVAGLGIKAGFQHDMFAGLSDENVARVKRQNARKISVIIGNPPYNANQANENDNNKNRDYPRIDELIKSSYIRLSTAQKTKVYDMYARFFRWASDRMHDDGVLAFITNRSFIDSRTFDGFRRAVEAEFNEIHVVDLGGDIRANPKLSGTKNNVFGIQTGVAIAFFVKRRKQKGCKIFYARRPEMDTADDKLAFLGASKLSSMAFERIVSDKSANWINLTENDWDSLIPVADKKTKAAKTAGQERAIFKLHSLGVVTARDEWVYDVNRKRLSEKVELFIDTYESERTRWSSQSDTKNTNNWVSRSIKWTSELETYLKNRVPLKFRDSRIRAAAYRPFCAPFTYYDRIVTHRLYQQDSIFPYESYETNKLVVFSDPSAQKPWMVSAVDRLPDLHYVGAAAGTVCTPRYRYTPDGERIDNITDWGLKQFQKAYGKNGLISPLEGEKSALMAEAGEAATSEFAAIPPSVGAADISPTRGEINPEPPASGHALRKGEGKKSITKDDIFHYVYGVLHDPVYRETYAQNLKREFPRIPFYPDFWVWADWGRRLMALHIGYETVAPFPIARVDTPDEKARSAGVAPKAVLKADKDNGIIRLDSETTLSGIPAEVWDYRLGNRSGVEWILDQYKEKTPKDPTIREKFNTYRFADYKDHVIDLIARVVSVSVETVAITEAMKVARR</sequence>
<accession>A0A657LTN1</accession>
<reference evidence="9 10" key="1">
    <citation type="submission" date="2016-02" db="EMBL/GenBank/DDBJ databases">
        <title>Genome sequencing of a beta-galactosidase producing bacteria Rhizobium sp. 59.</title>
        <authorList>
            <person name="Wang D."/>
            <person name="Kot W."/>
            <person name="Qin Y."/>
            <person name="Hansen L."/>
            <person name="Naqvi K."/>
            <person name="Rensing C."/>
        </authorList>
    </citation>
    <scope>NUCLEOTIDE SEQUENCE [LARGE SCALE GENOMIC DNA]</scope>
    <source>
        <strain evidence="9 10">59</strain>
    </source>
</reference>
<evidence type="ECO:0000259" key="8">
    <source>
        <dbReference type="Pfam" id="PF22240"/>
    </source>
</evidence>
<dbReference type="PANTHER" id="PTHR33841">
    <property type="entry name" value="DNA METHYLTRANSFERASE YEEA-RELATED"/>
    <property type="match status" value="1"/>
</dbReference>
<dbReference type="InterPro" id="IPR002052">
    <property type="entry name" value="DNA_methylase_N6_adenine_CS"/>
</dbReference>
<gene>
    <name evidence="9" type="ORF">AX760_15360</name>
</gene>
<name>A0A657LTN1_9HYPH</name>
<evidence type="ECO:0000256" key="2">
    <source>
        <dbReference type="ARBA" id="ARBA00022603"/>
    </source>
</evidence>
<dbReference type="PROSITE" id="PS00092">
    <property type="entry name" value="N6_MTASE"/>
    <property type="match status" value="1"/>
</dbReference>
<dbReference type="InterPro" id="IPR050953">
    <property type="entry name" value="N4_N6_ade-DNA_methylase"/>
</dbReference>
<keyword evidence="4" id="KW-0949">S-adenosyl-L-methionine</keyword>
<evidence type="ECO:0000256" key="4">
    <source>
        <dbReference type="ARBA" id="ARBA00022691"/>
    </source>
</evidence>
<dbReference type="InterPro" id="IPR011639">
    <property type="entry name" value="MethylTrfase_TaqI-like_dom"/>
</dbReference>
<dbReference type="PANTHER" id="PTHR33841:SF1">
    <property type="entry name" value="DNA METHYLTRANSFERASE A"/>
    <property type="match status" value="1"/>
</dbReference>
<comment type="catalytic activity">
    <reaction evidence="5">
        <text>a 2'-deoxyadenosine in DNA + S-adenosyl-L-methionine = an N(6)-methyl-2'-deoxyadenosine in DNA + S-adenosyl-L-homocysteine + H(+)</text>
        <dbReference type="Rhea" id="RHEA:15197"/>
        <dbReference type="Rhea" id="RHEA-COMP:12418"/>
        <dbReference type="Rhea" id="RHEA-COMP:12419"/>
        <dbReference type="ChEBI" id="CHEBI:15378"/>
        <dbReference type="ChEBI" id="CHEBI:57856"/>
        <dbReference type="ChEBI" id="CHEBI:59789"/>
        <dbReference type="ChEBI" id="CHEBI:90615"/>
        <dbReference type="ChEBI" id="CHEBI:90616"/>
        <dbReference type="EC" id="2.1.1.72"/>
    </reaction>
</comment>
<dbReference type="SUPFAM" id="SSF53335">
    <property type="entry name" value="S-adenosyl-L-methionine-dependent methyltransferases"/>
    <property type="match status" value="1"/>
</dbReference>
<dbReference type="Pfam" id="PF22240">
    <property type="entry name" value="ISP_coupler"/>
    <property type="match status" value="1"/>
</dbReference>
<evidence type="ECO:0000313" key="10">
    <source>
        <dbReference type="Proteomes" id="UP000182661"/>
    </source>
</evidence>